<reference evidence="1 2" key="1">
    <citation type="submission" date="2019-06" db="EMBL/GenBank/DDBJ databases">
        <title>Sorghum-associated microbial communities from plants grown in Nebraska, USA.</title>
        <authorList>
            <person name="Schachtman D."/>
        </authorList>
    </citation>
    <scope>NUCLEOTIDE SEQUENCE [LARGE SCALE GENOMIC DNA]</scope>
    <source>
        <strain evidence="1 2">1225</strain>
    </source>
</reference>
<sequence>MTLLQFPADRRTADIRRCAEILQNIHGHEANRFWRAEMAEFAKGMRAQGVPDAEISHQAALFMHAVQMELQAMYAENGAGVSAG</sequence>
<dbReference type="InterPro" id="IPR045720">
    <property type="entry name" value="DUF6074"/>
</dbReference>
<evidence type="ECO:0000313" key="2">
    <source>
        <dbReference type="Proteomes" id="UP000320653"/>
    </source>
</evidence>
<dbReference type="OrthoDB" id="8083007at2"/>
<gene>
    <name evidence="1" type="ORF">FHW37_104430</name>
</gene>
<protein>
    <submittedName>
        <fullName evidence="1">Uncharacterized protein</fullName>
    </submittedName>
</protein>
<organism evidence="1 2">
    <name type="scientific">Neorhizobium alkalisoli</name>
    <dbReference type="NCBI Taxonomy" id="528178"/>
    <lineage>
        <taxon>Bacteria</taxon>
        <taxon>Pseudomonadati</taxon>
        <taxon>Pseudomonadota</taxon>
        <taxon>Alphaproteobacteria</taxon>
        <taxon>Hyphomicrobiales</taxon>
        <taxon>Rhizobiaceae</taxon>
        <taxon>Rhizobium/Agrobacterium group</taxon>
        <taxon>Neorhizobium</taxon>
    </lineage>
</organism>
<dbReference type="RefSeq" id="WP_145638775.1">
    <property type="nucleotide sequence ID" value="NZ_VIWP01000004.1"/>
</dbReference>
<dbReference type="EMBL" id="VIWP01000004">
    <property type="protein sequence ID" value="TWF53158.1"/>
    <property type="molecule type" value="Genomic_DNA"/>
</dbReference>
<name>A0A561QRZ4_9HYPH</name>
<evidence type="ECO:0000313" key="1">
    <source>
        <dbReference type="EMBL" id="TWF53158.1"/>
    </source>
</evidence>
<keyword evidence="2" id="KW-1185">Reference proteome</keyword>
<accession>A0A561QRZ4</accession>
<dbReference type="AlphaFoldDB" id="A0A561QRZ4"/>
<dbReference type="Pfam" id="PF19551">
    <property type="entry name" value="DUF6074"/>
    <property type="match status" value="1"/>
</dbReference>
<comment type="caution">
    <text evidence="1">The sequence shown here is derived from an EMBL/GenBank/DDBJ whole genome shotgun (WGS) entry which is preliminary data.</text>
</comment>
<dbReference type="Proteomes" id="UP000320653">
    <property type="component" value="Unassembled WGS sequence"/>
</dbReference>
<proteinExistence type="predicted"/>